<sequence>MTDDARNSEDASPSEPRPLTAAPRPDPRGATGRTRRSVLRGGVLAAAVAGLELLGQSSVIPSRNIALAATGGDDGAGPAPVLPDIQFDIADFIAPVTDVDGVQVQFGPVHTLFATARLLRPPTRIDQVKLTGALAAIERAYPFSPSGVFTFLAYGLPYFGRLPGGLQGPLVSAHMPRLRSAANRYVLEEAVPGPTDVSPANRGITKRRFHVPVSIEGNDLLLTLRSDHAAHIQDVLRWLGGSQTLAGRPQPSPALSDLLSFTSARAMFTQIGLPRKLADDAALPYAFMVNPRSPMWMGFADQQTAGTAAADGVTFRGSGLTTAKPGSYFDHGAVQHLSHVLLDLQQFYDVDDAGVPGDDASFTERVQYMFRSTPPPAPGNADQITDGGGPAFLPNTFQGTDDALLSAQGRGTPDGEHRIGHLSCLQRSSRTADGRPLHVRMDGPGYSTMDVPGGSAQPKLEFTVFVPSADFFATMRTHQASLDLAAAHGVPEEENGLERFLTATRRQNFLTPPRRHRALPLVEFL</sequence>
<feature type="region of interest" description="Disordered" evidence="1">
    <location>
        <begin position="1"/>
        <end position="36"/>
    </location>
</feature>
<organism evidence="2 3">
    <name type="scientific">Streptomyces nojiriensis</name>
    <dbReference type="NCBI Taxonomy" id="66374"/>
    <lineage>
        <taxon>Bacteria</taxon>
        <taxon>Bacillati</taxon>
        <taxon>Actinomycetota</taxon>
        <taxon>Actinomycetes</taxon>
        <taxon>Kitasatosporales</taxon>
        <taxon>Streptomycetaceae</taxon>
        <taxon>Streptomyces</taxon>
    </lineage>
</organism>
<dbReference type="GeneID" id="95594220"/>
<comment type="caution">
    <text evidence="2">The sequence shown here is derived from an EMBL/GenBank/DDBJ whole genome shotgun (WGS) entry which is preliminary data.</text>
</comment>
<dbReference type="Proteomes" id="UP000613974">
    <property type="component" value="Unassembled WGS sequence"/>
</dbReference>
<proteinExistence type="predicted"/>
<evidence type="ECO:0000256" key="1">
    <source>
        <dbReference type="SAM" id="MobiDB-lite"/>
    </source>
</evidence>
<accession>A0ABQ3SJ76</accession>
<reference evidence="3" key="1">
    <citation type="submission" date="2023-07" db="EMBL/GenBank/DDBJ databases">
        <title>Whole genome shotgun sequence of Streptomyces nojiriensis NBRC 13794.</title>
        <authorList>
            <person name="Komaki H."/>
            <person name="Tamura T."/>
        </authorList>
    </citation>
    <scope>NUCLEOTIDE SEQUENCE [LARGE SCALE GENOMIC DNA]</scope>
    <source>
        <strain evidence="3">NBRC 13794</strain>
    </source>
</reference>
<dbReference type="PROSITE" id="PS51318">
    <property type="entry name" value="TAT"/>
    <property type="match status" value="1"/>
</dbReference>
<dbReference type="RefSeq" id="WP_202185955.1">
    <property type="nucleotide sequence ID" value="NZ_BMRL01000017.1"/>
</dbReference>
<dbReference type="InterPro" id="IPR006311">
    <property type="entry name" value="TAT_signal"/>
</dbReference>
<name>A0ABQ3SJ76_9ACTN</name>
<keyword evidence="3" id="KW-1185">Reference proteome</keyword>
<evidence type="ECO:0000313" key="2">
    <source>
        <dbReference type="EMBL" id="GHI67905.1"/>
    </source>
</evidence>
<dbReference type="EMBL" id="BNEC01000003">
    <property type="protein sequence ID" value="GHI67905.1"/>
    <property type="molecule type" value="Genomic_DNA"/>
</dbReference>
<evidence type="ECO:0000313" key="3">
    <source>
        <dbReference type="Proteomes" id="UP000613974"/>
    </source>
</evidence>
<gene>
    <name evidence="2" type="ORF">Snoj_18230</name>
</gene>
<dbReference type="Pfam" id="PF24152">
    <property type="entry name" value="DUF7405"/>
    <property type="match status" value="1"/>
</dbReference>
<dbReference type="InterPro" id="IPR055828">
    <property type="entry name" value="DUF7405"/>
</dbReference>
<protein>
    <submittedName>
        <fullName evidence="2">Uncharacterized protein</fullName>
    </submittedName>
</protein>